<organism evidence="2 3">
    <name type="scientific">Durusdinium trenchii</name>
    <dbReference type="NCBI Taxonomy" id="1381693"/>
    <lineage>
        <taxon>Eukaryota</taxon>
        <taxon>Sar</taxon>
        <taxon>Alveolata</taxon>
        <taxon>Dinophyceae</taxon>
        <taxon>Suessiales</taxon>
        <taxon>Symbiodiniaceae</taxon>
        <taxon>Durusdinium</taxon>
    </lineage>
</organism>
<feature type="region of interest" description="Disordered" evidence="1">
    <location>
        <begin position="201"/>
        <end position="243"/>
    </location>
</feature>
<protein>
    <recommendedName>
        <fullName evidence="4">Copia protein</fullName>
    </recommendedName>
</protein>
<feature type="region of interest" description="Disordered" evidence="1">
    <location>
        <begin position="99"/>
        <end position="149"/>
    </location>
</feature>
<dbReference type="Proteomes" id="UP001642484">
    <property type="component" value="Unassembled WGS sequence"/>
</dbReference>
<keyword evidence="3" id="KW-1185">Reference proteome</keyword>
<name>A0ABP0LAW9_9DINO</name>
<proteinExistence type="predicted"/>
<comment type="caution">
    <text evidence="2">The sequence shown here is derived from an EMBL/GenBank/DDBJ whole genome shotgun (WGS) entry which is preliminary data.</text>
</comment>
<reference evidence="2 3" key="1">
    <citation type="submission" date="2024-02" db="EMBL/GenBank/DDBJ databases">
        <authorList>
            <person name="Chen Y."/>
            <person name="Shah S."/>
            <person name="Dougan E. K."/>
            <person name="Thang M."/>
            <person name="Chan C."/>
        </authorList>
    </citation>
    <scope>NUCLEOTIDE SEQUENCE [LARGE SCALE GENOMIC DNA]</scope>
</reference>
<evidence type="ECO:0000313" key="2">
    <source>
        <dbReference type="EMBL" id="CAK9035763.1"/>
    </source>
</evidence>
<evidence type="ECO:0000256" key="1">
    <source>
        <dbReference type="SAM" id="MobiDB-lite"/>
    </source>
</evidence>
<feature type="compositionally biased region" description="Polar residues" evidence="1">
    <location>
        <begin position="99"/>
        <end position="109"/>
    </location>
</feature>
<evidence type="ECO:0000313" key="3">
    <source>
        <dbReference type="Proteomes" id="UP001642484"/>
    </source>
</evidence>
<accession>A0ABP0LAW9</accession>
<evidence type="ECO:0008006" key="4">
    <source>
        <dbReference type="Google" id="ProtNLM"/>
    </source>
</evidence>
<gene>
    <name evidence="2" type="ORF">CCMP2556_LOCUS20033</name>
</gene>
<sequence length="478" mass="53628">MVPQYQLEELSGEEDCSLRRETHQPLTYQYKVPPGIHNLQQWGAECFQSGKHKGASFQDIFDKESSYVQFILSNTRLTATDMLSFQNFCKAQKKKLAQTMQQGASSDQWSHVEMNEPPSHPKNTKDNLKRGYPQRSSPTPVKVEENSQTVQELQTQIAILQRELAKDDQGQVRDEVLKEGQGPRDFVALDEFPEAGDMRTVPSVTEEDQPELEVSPPSTLGTEPMEPEREGLSEYAPTDPPDVEMDGVNIPVPEEVDDDLFAFGDDTFLSLGSPEYEFSFRDGPVLGESQRDTVFSVWETFGVTNAKKEKVELRWDDLSEKEKVLFRAAKEKEVKAWLSHQTVKRVAQGTLKPEEIMRCRWILTWKPPESPGGERRAKARLVILGFTDPGISYVPNDAPTLSKDGRMLVVQGVSSFGWDLVSFDVSTAFLKGEGDGRNLGIQAPPEIATSLNMSRTDQCQLLGGAYGRVDGVQFRGFP</sequence>
<dbReference type="EMBL" id="CAXAMN010011636">
    <property type="protein sequence ID" value="CAK9035763.1"/>
    <property type="molecule type" value="Genomic_DNA"/>
</dbReference>